<feature type="transmembrane region" description="Helical" evidence="1">
    <location>
        <begin position="53"/>
        <end position="75"/>
    </location>
</feature>
<keyword evidence="1" id="KW-0472">Membrane</keyword>
<reference evidence="2 3" key="1">
    <citation type="submission" date="2019-04" db="EMBL/GenBank/DDBJ databases">
        <title>Friends and foes A comparative genomics study of 23 Aspergillus species from section Flavi.</title>
        <authorList>
            <consortium name="DOE Joint Genome Institute"/>
            <person name="Kjaerbolling I."/>
            <person name="Vesth T."/>
            <person name="Frisvad J.C."/>
            <person name="Nybo J.L."/>
            <person name="Theobald S."/>
            <person name="Kildgaard S."/>
            <person name="Isbrandt T."/>
            <person name="Kuo A."/>
            <person name="Sato A."/>
            <person name="Lyhne E.K."/>
            <person name="Kogle M.E."/>
            <person name="Wiebenga A."/>
            <person name="Kun R.S."/>
            <person name="Lubbers R.J."/>
            <person name="Makela M.R."/>
            <person name="Barry K."/>
            <person name="Chovatia M."/>
            <person name="Clum A."/>
            <person name="Daum C."/>
            <person name="Haridas S."/>
            <person name="He G."/>
            <person name="LaButti K."/>
            <person name="Lipzen A."/>
            <person name="Mondo S."/>
            <person name="Riley R."/>
            <person name="Salamov A."/>
            <person name="Simmons B.A."/>
            <person name="Magnuson J.K."/>
            <person name="Henrissat B."/>
            <person name="Mortensen U.H."/>
            <person name="Larsen T.O."/>
            <person name="Devries R.P."/>
            <person name="Grigoriev I.V."/>
            <person name="Machida M."/>
            <person name="Baker S.E."/>
            <person name="Andersen M.R."/>
        </authorList>
    </citation>
    <scope>NUCLEOTIDE SEQUENCE [LARGE SCALE GENOMIC DNA]</scope>
    <source>
        <strain evidence="2 3">IBT 18842</strain>
    </source>
</reference>
<evidence type="ECO:0000313" key="2">
    <source>
        <dbReference type="EMBL" id="KAE8146997.1"/>
    </source>
</evidence>
<accession>A0A5N6TKX1</accession>
<sequence>MQIYTIEDIHAAGSDSRWPVSLWHSIFPPSLVVFVLLHVAWEPTLCRIQSCYFIFYFLFYFIFFSFLCFFSSFSFPFAVTLYIFCIIVQWPNELTFIILEIFLIKMLPFLPFSI</sequence>
<name>A0A5N6TKX1_ASPAV</name>
<dbReference type="OrthoDB" id="8068875at2759"/>
<dbReference type="Proteomes" id="UP000325780">
    <property type="component" value="Unassembled WGS sequence"/>
</dbReference>
<protein>
    <submittedName>
        <fullName evidence="2">Uncharacterized protein</fullName>
    </submittedName>
</protein>
<dbReference type="EMBL" id="ML742231">
    <property type="protein sequence ID" value="KAE8146997.1"/>
    <property type="molecule type" value="Genomic_DNA"/>
</dbReference>
<evidence type="ECO:0000256" key="1">
    <source>
        <dbReference type="SAM" id="Phobius"/>
    </source>
</evidence>
<proteinExistence type="predicted"/>
<keyword evidence="1" id="KW-0812">Transmembrane</keyword>
<feature type="transmembrane region" description="Helical" evidence="1">
    <location>
        <begin position="81"/>
        <end position="104"/>
    </location>
</feature>
<feature type="transmembrane region" description="Helical" evidence="1">
    <location>
        <begin position="22"/>
        <end position="41"/>
    </location>
</feature>
<dbReference type="AlphaFoldDB" id="A0A5N6TKX1"/>
<keyword evidence="1" id="KW-1133">Transmembrane helix</keyword>
<organism evidence="2 3">
    <name type="scientific">Aspergillus avenaceus</name>
    <dbReference type="NCBI Taxonomy" id="36643"/>
    <lineage>
        <taxon>Eukaryota</taxon>
        <taxon>Fungi</taxon>
        <taxon>Dikarya</taxon>
        <taxon>Ascomycota</taxon>
        <taxon>Pezizomycotina</taxon>
        <taxon>Eurotiomycetes</taxon>
        <taxon>Eurotiomycetidae</taxon>
        <taxon>Eurotiales</taxon>
        <taxon>Aspergillaceae</taxon>
        <taxon>Aspergillus</taxon>
        <taxon>Aspergillus subgen. Circumdati</taxon>
    </lineage>
</organism>
<evidence type="ECO:0000313" key="3">
    <source>
        <dbReference type="Proteomes" id="UP000325780"/>
    </source>
</evidence>
<gene>
    <name evidence="2" type="ORF">BDV25DRAFT_161317</name>
</gene>
<keyword evidence="3" id="KW-1185">Reference proteome</keyword>